<dbReference type="STRING" id="46224.B4102_3347"/>
<proteinExistence type="predicted"/>
<dbReference type="InterPro" id="IPR002935">
    <property type="entry name" value="SAM_O-MeTrfase"/>
</dbReference>
<dbReference type="SUPFAM" id="SSF53335">
    <property type="entry name" value="S-adenosyl-L-methionine-dependent methyltransferases"/>
    <property type="match status" value="1"/>
</dbReference>
<dbReference type="OrthoDB" id="9799672at2"/>
<dbReference type="PANTHER" id="PTHR10509:SF14">
    <property type="entry name" value="CAFFEOYL-COA O-METHYLTRANSFERASE 3-RELATED"/>
    <property type="match status" value="1"/>
</dbReference>
<dbReference type="PATRIC" id="fig|46224.3.peg.3482"/>
<dbReference type="GeneID" id="62500104"/>
<dbReference type="GO" id="GO:0008757">
    <property type="term" value="F:S-adenosylmethionine-dependent methyltransferase activity"/>
    <property type="evidence" value="ECO:0007669"/>
    <property type="project" value="TreeGrafter"/>
</dbReference>
<keyword evidence="3" id="KW-0949">S-adenosyl-L-methionine</keyword>
<dbReference type="InterPro" id="IPR029063">
    <property type="entry name" value="SAM-dependent_MTases_sf"/>
</dbReference>
<organism evidence="4 6">
    <name type="scientific">Heyndrickxia sporothermodurans</name>
    <dbReference type="NCBI Taxonomy" id="46224"/>
    <lineage>
        <taxon>Bacteria</taxon>
        <taxon>Bacillati</taxon>
        <taxon>Bacillota</taxon>
        <taxon>Bacilli</taxon>
        <taxon>Bacillales</taxon>
        <taxon>Bacillaceae</taxon>
        <taxon>Heyndrickxia</taxon>
    </lineage>
</organism>
<accession>A0A150KTP1</accession>
<evidence type="ECO:0000256" key="1">
    <source>
        <dbReference type="ARBA" id="ARBA00022603"/>
    </source>
</evidence>
<dbReference type="EMBL" id="LQYN01000068">
    <property type="protein sequence ID" value="KYD03497.1"/>
    <property type="molecule type" value="Genomic_DNA"/>
</dbReference>
<protein>
    <submittedName>
        <fullName evidence="5">O-methyltransferase</fullName>
    </submittedName>
</protein>
<dbReference type="Pfam" id="PF01596">
    <property type="entry name" value="Methyltransf_3"/>
    <property type="match status" value="1"/>
</dbReference>
<gene>
    <name evidence="4" type="ORF">B4102_3347</name>
    <name evidence="5" type="ORF">JGZ69_02550</name>
</gene>
<dbReference type="GO" id="GO:0032259">
    <property type="term" value="P:methylation"/>
    <property type="evidence" value="ECO:0007669"/>
    <property type="project" value="UniProtKB-KW"/>
</dbReference>
<evidence type="ECO:0000256" key="2">
    <source>
        <dbReference type="ARBA" id="ARBA00022679"/>
    </source>
</evidence>
<name>A0A150KTP1_9BACI</name>
<dbReference type="Gene3D" id="3.40.50.150">
    <property type="entry name" value="Vaccinia Virus protein VP39"/>
    <property type="match status" value="1"/>
</dbReference>
<dbReference type="AlphaFoldDB" id="A0A150KTP1"/>
<dbReference type="GO" id="GO:0008171">
    <property type="term" value="F:O-methyltransferase activity"/>
    <property type="evidence" value="ECO:0007669"/>
    <property type="project" value="InterPro"/>
</dbReference>
<keyword evidence="6" id="KW-1185">Reference proteome</keyword>
<evidence type="ECO:0000313" key="6">
    <source>
        <dbReference type="Proteomes" id="UP000075666"/>
    </source>
</evidence>
<dbReference type="Proteomes" id="UP000075666">
    <property type="component" value="Unassembled WGS sequence"/>
</dbReference>
<dbReference type="InterPro" id="IPR050362">
    <property type="entry name" value="Cation-dep_OMT"/>
</dbReference>
<evidence type="ECO:0000256" key="3">
    <source>
        <dbReference type="ARBA" id="ARBA00022691"/>
    </source>
</evidence>
<reference evidence="4 6" key="1">
    <citation type="submission" date="2016-01" db="EMBL/GenBank/DDBJ databases">
        <title>Genome Sequences of Twelve Sporeforming Bacillus Species Isolated from Foods.</title>
        <authorList>
            <person name="Berendsen E.M."/>
            <person name="Wells-Bennik M.H."/>
            <person name="Krawcyk A.O."/>
            <person name="De Jong A."/>
            <person name="Holsappel S."/>
            <person name="Eijlander R.T."/>
            <person name="Kuipers O.P."/>
        </authorList>
    </citation>
    <scope>NUCLEOTIDE SEQUENCE [LARGE SCALE GENOMIC DNA]</scope>
    <source>
        <strain evidence="4 6">B4102</strain>
    </source>
</reference>
<dbReference type="Proteomes" id="UP000595512">
    <property type="component" value="Chromosome"/>
</dbReference>
<sequence length="222" mass="24557">MTKSEKWKEVDLYFTSKLHASDPVMDSILQANAEANLPAIDVSPNQGKLLHLLAKLKAAKYILEIGTLGGYSSVWLGRALPEDGRLITLEYEQKHAKVAEKNIRTAGLENKIEVIVGPALESLPTLKDRGFANFDLIFIDADKPNNPHYLKWALEYSKSGTVIIGDNVVRKGRVIEDNIEDPSIQGIRQFIDLLSKEPRIDSTAIQTVGSKGYDGFVLGIVK</sequence>
<dbReference type="KEGG" id="hspo:JGZ69_02550"/>
<keyword evidence="2" id="KW-0808">Transferase</keyword>
<evidence type="ECO:0000313" key="7">
    <source>
        <dbReference type="Proteomes" id="UP000595512"/>
    </source>
</evidence>
<reference evidence="5 7" key="2">
    <citation type="submission" date="2020-12" db="EMBL/GenBank/DDBJ databases">
        <title>Taxonomic evaluation of the Bacillus sporothermodurans group of bacteria based on whole genome sequences.</title>
        <authorList>
            <person name="Fiedler G."/>
            <person name="Herbstmann A.-D."/>
            <person name="Doll E."/>
            <person name="Wenning M."/>
            <person name="Brinks E."/>
            <person name="Kabisch J."/>
            <person name="Breitenwieser F."/>
            <person name="Lappann M."/>
            <person name="Boehnlein C."/>
            <person name="Franz C."/>
        </authorList>
    </citation>
    <scope>NUCLEOTIDE SEQUENCE [LARGE SCALE GENOMIC DNA]</scope>
    <source>
        <strain evidence="5 7">DSM 10599</strain>
    </source>
</reference>
<keyword evidence="1" id="KW-0489">Methyltransferase</keyword>
<dbReference type="PROSITE" id="PS51682">
    <property type="entry name" value="SAM_OMT_I"/>
    <property type="match status" value="1"/>
</dbReference>
<dbReference type="PANTHER" id="PTHR10509">
    <property type="entry name" value="O-METHYLTRANSFERASE-RELATED"/>
    <property type="match status" value="1"/>
</dbReference>
<dbReference type="EMBL" id="CP066701">
    <property type="protein sequence ID" value="QQX25859.1"/>
    <property type="molecule type" value="Genomic_DNA"/>
</dbReference>
<evidence type="ECO:0000313" key="5">
    <source>
        <dbReference type="EMBL" id="QQX25859.1"/>
    </source>
</evidence>
<dbReference type="RefSeq" id="WP_066232344.1">
    <property type="nucleotide sequence ID" value="NZ_CP066701.1"/>
</dbReference>
<evidence type="ECO:0000313" key="4">
    <source>
        <dbReference type="EMBL" id="KYD03497.1"/>
    </source>
</evidence>